<feature type="coiled-coil region" evidence="1">
    <location>
        <begin position="55"/>
        <end position="108"/>
    </location>
</feature>
<dbReference type="InterPro" id="IPR014717">
    <property type="entry name" value="Transl_elong_EF1B/ribsomal_bS6"/>
</dbReference>
<comment type="caution">
    <text evidence="3">The sequence shown here is derived from an EMBL/GenBank/DDBJ whole genome shotgun (WGS) entry which is preliminary data.</text>
</comment>
<keyword evidence="1" id="KW-0175">Coiled coil</keyword>
<dbReference type="EMBL" id="JBHRYN010000008">
    <property type="protein sequence ID" value="MFC3701169.1"/>
    <property type="molecule type" value="Genomic_DNA"/>
</dbReference>
<dbReference type="Proteomes" id="UP001595710">
    <property type="component" value="Unassembled WGS sequence"/>
</dbReference>
<keyword evidence="4" id="KW-1185">Reference proteome</keyword>
<keyword evidence="2" id="KW-1133">Transmembrane helix</keyword>
<evidence type="ECO:0000313" key="4">
    <source>
        <dbReference type="Proteomes" id="UP001595710"/>
    </source>
</evidence>
<gene>
    <name evidence="3" type="ORF">ACFOND_05885</name>
</gene>
<evidence type="ECO:0000313" key="3">
    <source>
        <dbReference type="EMBL" id="MFC3701169.1"/>
    </source>
</evidence>
<dbReference type="Gene3D" id="3.30.70.60">
    <property type="match status" value="1"/>
</dbReference>
<evidence type="ECO:0008006" key="5">
    <source>
        <dbReference type="Google" id="ProtNLM"/>
    </source>
</evidence>
<accession>A0ABV7WS08</accession>
<evidence type="ECO:0000256" key="1">
    <source>
        <dbReference type="SAM" id="Coils"/>
    </source>
</evidence>
<dbReference type="RefSeq" id="WP_290282841.1">
    <property type="nucleotide sequence ID" value="NZ_JAUFQI010000001.1"/>
</dbReference>
<protein>
    <recommendedName>
        <fullName evidence="5">MSHA biogenesis protein MshJ</fullName>
    </recommendedName>
</protein>
<organism evidence="3 4">
    <name type="scientific">Reinekea marina</name>
    <dbReference type="NCBI Taxonomy" id="1310421"/>
    <lineage>
        <taxon>Bacteria</taxon>
        <taxon>Pseudomonadati</taxon>
        <taxon>Pseudomonadota</taxon>
        <taxon>Gammaproteobacteria</taxon>
        <taxon>Oceanospirillales</taxon>
        <taxon>Saccharospirillaceae</taxon>
        <taxon>Reinekea</taxon>
    </lineage>
</organism>
<feature type="transmembrane region" description="Helical" evidence="2">
    <location>
        <begin position="21"/>
        <end position="42"/>
    </location>
</feature>
<sequence length="215" mass="24879">MFSKNVYKLRLGLDRLNIRERYMLLAIVFASGTLLAQGYLMLTGLDNHDSVINATKQYKEETETYQKELADLESAANNPRIVALQNSNQKLEESIEKLDTRIDKIASLLITPERMASVIRQILNKQSNLTLQRFHVLPVVKLQASTDIDTIFYQHTIEITLTGEFEAFVSYLETIEALPEELFWDDLIIDTQSFPQLEFKLQVHTLSRQEEWLNV</sequence>
<reference evidence="4" key="1">
    <citation type="journal article" date="2019" name="Int. J. Syst. Evol. Microbiol.">
        <title>The Global Catalogue of Microorganisms (GCM) 10K type strain sequencing project: providing services to taxonomists for standard genome sequencing and annotation.</title>
        <authorList>
            <consortium name="The Broad Institute Genomics Platform"/>
            <consortium name="The Broad Institute Genome Sequencing Center for Infectious Disease"/>
            <person name="Wu L."/>
            <person name="Ma J."/>
        </authorList>
    </citation>
    <scope>NUCLEOTIDE SEQUENCE [LARGE SCALE GENOMIC DNA]</scope>
    <source>
        <strain evidence="4">CECT 8288</strain>
    </source>
</reference>
<name>A0ABV7WS08_9GAMM</name>
<keyword evidence="2" id="KW-0472">Membrane</keyword>
<evidence type="ECO:0000256" key="2">
    <source>
        <dbReference type="SAM" id="Phobius"/>
    </source>
</evidence>
<keyword evidence="2" id="KW-0812">Transmembrane</keyword>
<proteinExistence type="predicted"/>